<gene>
    <name evidence="1" type="ORF">TIFTF001_033922</name>
</gene>
<evidence type="ECO:0000313" key="2">
    <source>
        <dbReference type="Proteomes" id="UP001187192"/>
    </source>
</evidence>
<comment type="caution">
    <text evidence="1">The sequence shown here is derived from an EMBL/GenBank/DDBJ whole genome shotgun (WGS) entry which is preliminary data.</text>
</comment>
<evidence type="ECO:0000313" key="1">
    <source>
        <dbReference type="EMBL" id="GMN64850.1"/>
    </source>
</evidence>
<dbReference type="EMBL" id="BTGU01000197">
    <property type="protein sequence ID" value="GMN64850.1"/>
    <property type="molecule type" value="Genomic_DNA"/>
</dbReference>
<protein>
    <submittedName>
        <fullName evidence="1">Uncharacterized protein</fullName>
    </submittedName>
</protein>
<keyword evidence="2" id="KW-1185">Reference proteome</keyword>
<dbReference type="PANTHER" id="PTHR48475">
    <property type="entry name" value="RIBONUCLEASE H"/>
    <property type="match status" value="1"/>
</dbReference>
<dbReference type="AlphaFoldDB" id="A0AA88J877"/>
<reference evidence="1" key="1">
    <citation type="submission" date="2023-07" db="EMBL/GenBank/DDBJ databases">
        <title>draft genome sequence of fig (Ficus carica).</title>
        <authorList>
            <person name="Takahashi T."/>
            <person name="Nishimura K."/>
        </authorList>
    </citation>
    <scope>NUCLEOTIDE SEQUENCE</scope>
</reference>
<dbReference type="PANTHER" id="PTHR48475:SF1">
    <property type="entry name" value="RNASE H TYPE-1 DOMAIN-CONTAINING PROTEIN"/>
    <property type="match status" value="1"/>
</dbReference>
<proteinExistence type="predicted"/>
<sequence>MANKFSRVVQTCHEGGFGPWFELDQTGRPNHCMATCHEKEVVLAERKLITYVYAVVDREASTSIQRYPRHDNLVTSHEASDFRKTLASLHRLYNNGHKSPFGVGRRGRKWLLQLLEFDITCIMPKVIKSQAVIDLIAQFNGNNDPRAIDELLGKLPENTCAIGGEFSIKEPTLAPYRTITQKLIKQFEKVIIENTSGSNNCYADALATLGSILLFSRDAASIVVSRRNTSIIEILEESLEDSEGYQVHWRTPIKETLLLPKKRRKFEALKRIQIHDSHRRLVPEVI</sequence>
<organism evidence="1 2">
    <name type="scientific">Ficus carica</name>
    <name type="common">Common fig</name>
    <dbReference type="NCBI Taxonomy" id="3494"/>
    <lineage>
        <taxon>Eukaryota</taxon>
        <taxon>Viridiplantae</taxon>
        <taxon>Streptophyta</taxon>
        <taxon>Embryophyta</taxon>
        <taxon>Tracheophyta</taxon>
        <taxon>Spermatophyta</taxon>
        <taxon>Magnoliopsida</taxon>
        <taxon>eudicotyledons</taxon>
        <taxon>Gunneridae</taxon>
        <taxon>Pentapetalae</taxon>
        <taxon>rosids</taxon>
        <taxon>fabids</taxon>
        <taxon>Rosales</taxon>
        <taxon>Moraceae</taxon>
        <taxon>Ficeae</taxon>
        <taxon>Ficus</taxon>
    </lineage>
</organism>
<accession>A0AA88J877</accession>
<dbReference type="Proteomes" id="UP001187192">
    <property type="component" value="Unassembled WGS sequence"/>
</dbReference>
<name>A0AA88J877_FICCA</name>